<accession>A0ABP0XME3</accession>
<protein>
    <recommendedName>
        <fullName evidence="2">Alpha/beta hydrolase fold-3 domain-containing protein</fullName>
    </recommendedName>
</protein>
<name>A0ABP0XME3_9ROSI</name>
<dbReference type="Pfam" id="PF07859">
    <property type="entry name" value="Abhydrolase_3"/>
    <property type="match status" value="1"/>
</dbReference>
<comment type="similarity">
    <text evidence="1">Belongs to the 'GDXG' lipolytic enzyme family.</text>
</comment>
<organism evidence="3 4">
    <name type="scientific">Citrullus colocynthis</name>
    <name type="common">colocynth</name>
    <dbReference type="NCBI Taxonomy" id="252529"/>
    <lineage>
        <taxon>Eukaryota</taxon>
        <taxon>Viridiplantae</taxon>
        <taxon>Streptophyta</taxon>
        <taxon>Embryophyta</taxon>
        <taxon>Tracheophyta</taxon>
        <taxon>Spermatophyta</taxon>
        <taxon>Magnoliopsida</taxon>
        <taxon>eudicotyledons</taxon>
        <taxon>Gunneridae</taxon>
        <taxon>Pentapetalae</taxon>
        <taxon>rosids</taxon>
        <taxon>fabids</taxon>
        <taxon>Cucurbitales</taxon>
        <taxon>Cucurbitaceae</taxon>
        <taxon>Benincaseae</taxon>
        <taxon>Citrullus</taxon>
    </lineage>
</organism>
<dbReference type="Proteomes" id="UP001642487">
    <property type="component" value="Chromosome 1"/>
</dbReference>
<evidence type="ECO:0000313" key="3">
    <source>
        <dbReference type="EMBL" id="CAK9309039.1"/>
    </source>
</evidence>
<reference evidence="3 4" key="1">
    <citation type="submission" date="2024-03" db="EMBL/GenBank/DDBJ databases">
        <authorList>
            <person name="Gkanogiannis A."/>
            <person name="Becerra Lopez-Lavalle L."/>
        </authorList>
    </citation>
    <scope>NUCLEOTIDE SEQUENCE [LARGE SCALE GENOMIC DNA]</scope>
</reference>
<dbReference type="SUPFAM" id="SSF53474">
    <property type="entry name" value="alpha/beta-Hydrolases"/>
    <property type="match status" value="1"/>
</dbReference>
<dbReference type="Gene3D" id="3.40.50.1820">
    <property type="entry name" value="alpha/beta hydrolase"/>
    <property type="match status" value="1"/>
</dbReference>
<evidence type="ECO:0000259" key="2">
    <source>
        <dbReference type="Pfam" id="PF07859"/>
    </source>
</evidence>
<dbReference type="InterPro" id="IPR029058">
    <property type="entry name" value="AB_hydrolase_fold"/>
</dbReference>
<dbReference type="PANTHER" id="PTHR23024:SF429">
    <property type="entry name" value="ALPHA_BETA HYDROLASE FOLD PROTEIN"/>
    <property type="match status" value="1"/>
</dbReference>
<sequence>MDSQEEEIEFEFLPVFRAFKNGRVHRLLLTDRIPPSTDQLTGVQSKDFLIDPKTGVSVRLYLPKLSDSTKKLPLLIYIHGGAFSVGSPASPMFHNHLISLTAQANVVAVSVDYRLAPENNLPAAYEDAWTAVEWAASHSSLSGPEIWLNQHADFNRVFVVGESAGANISYNVMDRASENEDGVKLKGMKIIGLGLVHPYFMIDKPDKLIEYIFPTSAGLEDPRLNPKANPRVGKFGCSRVLICAAEIDPLRYGAVGVHAAFKESGFEGSVEMIL</sequence>
<dbReference type="InterPro" id="IPR050466">
    <property type="entry name" value="Carboxylest/Gibb_receptor"/>
</dbReference>
<gene>
    <name evidence="3" type="ORF">CITCOLO1_LOCUS563</name>
</gene>
<feature type="domain" description="Alpha/beta hydrolase fold-3" evidence="2">
    <location>
        <begin position="75"/>
        <end position="266"/>
    </location>
</feature>
<evidence type="ECO:0000313" key="4">
    <source>
        <dbReference type="Proteomes" id="UP001642487"/>
    </source>
</evidence>
<proteinExistence type="inferred from homology"/>
<keyword evidence="4" id="KW-1185">Reference proteome</keyword>
<dbReference type="InterPro" id="IPR013094">
    <property type="entry name" value="AB_hydrolase_3"/>
</dbReference>
<evidence type="ECO:0000256" key="1">
    <source>
        <dbReference type="ARBA" id="ARBA00010515"/>
    </source>
</evidence>
<dbReference type="EMBL" id="OZ021735">
    <property type="protein sequence ID" value="CAK9309039.1"/>
    <property type="molecule type" value="Genomic_DNA"/>
</dbReference>
<dbReference type="PANTHER" id="PTHR23024">
    <property type="entry name" value="ARYLACETAMIDE DEACETYLASE"/>
    <property type="match status" value="1"/>
</dbReference>